<dbReference type="InterPro" id="IPR023260">
    <property type="entry name" value="Cys/Ser-rich_nuc_prot"/>
</dbReference>
<reference evidence="11 12" key="1">
    <citation type="journal article" date="2018" name="Nat. Ecol. Evol.">
        <title>Shark genomes provide insights into elasmobranch evolution and the origin of vertebrates.</title>
        <authorList>
            <person name="Hara Y"/>
            <person name="Yamaguchi K"/>
            <person name="Onimaru K"/>
            <person name="Kadota M"/>
            <person name="Koyanagi M"/>
            <person name="Keeley SD"/>
            <person name="Tatsumi K"/>
            <person name="Tanaka K"/>
            <person name="Motone F"/>
            <person name="Kageyama Y"/>
            <person name="Nozu R"/>
            <person name="Adachi N"/>
            <person name="Nishimura O"/>
            <person name="Nakagawa R"/>
            <person name="Tanegashima C"/>
            <person name="Kiyatake I"/>
            <person name="Matsumoto R"/>
            <person name="Murakumo K"/>
            <person name="Nishida K"/>
            <person name="Terakita A"/>
            <person name="Kuratani S"/>
            <person name="Sato K"/>
            <person name="Hyodo S Kuraku.S."/>
        </authorList>
    </citation>
    <scope>NUCLEOTIDE SEQUENCE [LARGE SCALE GENOMIC DNA]</scope>
</reference>
<evidence type="ECO:0000259" key="10">
    <source>
        <dbReference type="Pfam" id="PF16019"/>
    </source>
</evidence>
<dbReference type="GO" id="GO:0006915">
    <property type="term" value="P:apoptotic process"/>
    <property type="evidence" value="ECO:0007669"/>
    <property type="project" value="UniProtKB-KW"/>
</dbReference>
<feature type="region of interest" description="Disordered" evidence="9">
    <location>
        <begin position="389"/>
        <end position="444"/>
    </location>
</feature>
<evidence type="ECO:0000256" key="7">
    <source>
        <dbReference type="ARBA" id="ARBA00023163"/>
    </source>
</evidence>
<evidence type="ECO:0000313" key="12">
    <source>
        <dbReference type="Proteomes" id="UP000287033"/>
    </source>
</evidence>
<name>A0A401STM9_CHIPU</name>
<evidence type="ECO:0000256" key="8">
    <source>
        <dbReference type="ARBA" id="ARBA00023242"/>
    </source>
</evidence>
<dbReference type="OrthoDB" id="5946974at2759"/>
<feature type="compositionally biased region" description="Basic and acidic residues" evidence="9">
    <location>
        <begin position="348"/>
        <end position="369"/>
    </location>
</feature>
<keyword evidence="8" id="KW-0539">Nucleus</keyword>
<evidence type="ECO:0000256" key="2">
    <source>
        <dbReference type="ARBA" id="ARBA00008548"/>
    </source>
</evidence>
<comment type="subcellular location">
    <subcellularLocation>
        <location evidence="1">Nucleus</location>
    </subcellularLocation>
</comment>
<feature type="region of interest" description="Disordered" evidence="9">
    <location>
        <begin position="348"/>
        <end position="372"/>
    </location>
</feature>
<dbReference type="InterPro" id="IPR031972">
    <property type="entry name" value="CSRNP_N"/>
</dbReference>
<evidence type="ECO:0000256" key="1">
    <source>
        <dbReference type="ARBA" id="ARBA00004123"/>
    </source>
</evidence>
<dbReference type="GO" id="GO:0000981">
    <property type="term" value="F:DNA-binding transcription factor activity, RNA polymerase II-specific"/>
    <property type="evidence" value="ECO:0007669"/>
    <property type="project" value="TreeGrafter"/>
</dbReference>
<evidence type="ECO:0000256" key="6">
    <source>
        <dbReference type="ARBA" id="ARBA00023159"/>
    </source>
</evidence>
<protein>
    <recommendedName>
        <fullName evidence="10">Cysteine/serine-rich nuclear protein N-terminal domain-containing protein</fullName>
    </recommendedName>
</protein>
<accession>A0A401STM9</accession>
<dbReference type="GO" id="GO:0043565">
    <property type="term" value="F:sequence-specific DNA binding"/>
    <property type="evidence" value="ECO:0007669"/>
    <property type="project" value="TreeGrafter"/>
</dbReference>
<sequence>MLNQFCYFSRIRLNSYKSLPSILLQINGDCQTLRILKRTVTKLHFAMSGILKRKFEEVEDDPCYSSSSPSSSSSSSSSSSPATSSCSLSSSWDSDDDSSCDETWPTRSNTAFPSTPFTPVPILKRTKRMRKNNVQFDRVVVFYFARCQGFTSVPSQGGCTLGMASKHSSCRQYTLSEFAKEQELIRWKKIKELLKEQKLDSLRLQLTKNGTADSEQADQLTVDDILDDDIDVGEVELDSGFFPQPYPAKKRHMLLKAAGVKKIDREEKRELNAIRMSREDCGCDCKGFCEPETCSCSLAGIKCQMDRMSFPCGCTKDGCGNTMGRIEFNSARVQTHFIHTIMKLDLEKRQSNGENRNGESDMPHLENPHHYGYSADKATFQDRSASLTPAFPFSEESDDSEDNSCSSDMTDSSLSNYSEGVDEGSNDRFLDNAPQSHQTADIDDDGLTRILHFNDSESECGNDTENQDGFPYFNPSDFFCETGDQQSSMETFKFNTEYYTNHLPSLDENANQEGSFSLGDVAPTPSSNHGYPPAHCVEQAPKSYTDLSLSTDSFEFFQSFSEFNYGSFHNPQKDHESMDNCPSLQFQFPGFPSFSQAADPGSCFLESLIGLAEPITADSFPEPPTPFPDSQHLEEAIKTSIMETVKV</sequence>
<keyword evidence="6" id="KW-0010">Activator</keyword>
<proteinExistence type="inferred from homology"/>
<evidence type="ECO:0000256" key="9">
    <source>
        <dbReference type="SAM" id="MobiDB-lite"/>
    </source>
</evidence>
<dbReference type="AlphaFoldDB" id="A0A401STM9"/>
<dbReference type="PANTHER" id="PTHR13580">
    <property type="entry name" value="TGF-BETA INDUCED APOPTOSIS PROTEIN"/>
    <property type="match status" value="1"/>
</dbReference>
<keyword evidence="5" id="KW-0238">DNA-binding</keyword>
<dbReference type="PANTHER" id="PTHR13580:SF10">
    <property type="entry name" value="CYSTEINE_SERINE-RICH NUCLEAR PROTEIN 1"/>
    <property type="match status" value="1"/>
</dbReference>
<dbReference type="STRING" id="137246.A0A401STM9"/>
<keyword evidence="7" id="KW-0804">Transcription</keyword>
<keyword evidence="3" id="KW-0053">Apoptosis</keyword>
<evidence type="ECO:0000313" key="11">
    <source>
        <dbReference type="EMBL" id="GCC33767.1"/>
    </source>
</evidence>
<keyword evidence="12" id="KW-1185">Reference proteome</keyword>
<keyword evidence="4" id="KW-0805">Transcription regulation</keyword>
<dbReference type="Proteomes" id="UP000287033">
    <property type="component" value="Unassembled WGS sequence"/>
</dbReference>
<comment type="caution">
    <text evidence="11">The sequence shown here is derived from an EMBL/GenBank/DDBJ whole genome shotgun (WGS) entry which is preliminary data.</text>
</comment>
<dbReference type="EMBL" id="BEZZ01000543">
    <property type="protein sequence ID" value="GCC33767.1"/>
    <property type="molecule type" value="Genomic_DNA"/>
</dbReference>
<comment type="similarity">
    <text evidence="2">Belongs to the AXUD1 family.</text>
</comment>
<evidence type="ECO:0000256" key="5">
    <source>
        <dbReference type="ARBA" id="ARBA00023125"/>
    </source>
</evidence>
<dbReference type="GO" id="GO:0005634">
    <property type="term" value="C:nucleus"/>
    <property type="evidence" value="ECO:0007669"/>
    <property type="project" value="UniProtKB-SubCell"/>
</dbReference>
<feature type="domain" description="Cysteine/serine-rich nuclear protein N-terminal" evidence="10">
    <location>
        <begin position="130"/>
        <end position="348"/>
    </location>
</feature>
<evidence type="ECO:0000256" key="4">
    <source>
        <dbReference type="ARBA" id="ARBA00023015"/>
    </source>
</evidence>
<dbReference type="OMA" id="CGCDCRE"/>
<feature type="compositionally biased region" description="Low complexity" evidence="9">
    <location>
        <begin position="403"/>
        <end position="418"/>
    </location>
</feature>
<evidence type="ECO:0000256" key="3">
    <source>
        <dbReference type="ARBA" id="ARBA00022703"/>
    </source>
</evidence>
<dbReference type="PRINTS" id="PR02031">
    <property type="entry name" value="CYSSERRICHNP"/>
</dbReference>
<gene>
    <name evidence="11" type="ORF">chiPu_0012238</name>
</gene>
<organism evidence="11 12">
    <name type="scientific">Chiloscyllium punctatum</name>
    <name type="common">Brownbanded bambooshark</name>
    <name type="synonym">Hemiscyllium punctatum</name>
    <dbReference type="NCBI Taxonomy" id="137246"/>
    <lineage>
        <taxon>Eukaryota</taxon>
        <taxon>Metazoa</taxon>
        <taxon>Chordata</taxon>
        <taxon>Craniata</taxon>
        <taxon>Vertebrata</taxon>
        <taxon>Chondrichthyes</taxon>
        <taxon>Elasmobranchii</taxon>
        <taxon>Galeomorphii</taxon>
        <taxon>Galeoidea</taxon>
        <taxon>Orectolobiformes</taxon>
        <taxon>Hemiscylliidae</taxon>
        <taxon>Chiloscyllium</taxon>
    </lineage>
</organism>
<dbReference type="Pfam" id="PF16019">
    <property type="entry name" value="CSRNP_N"/>
    <property type="match status" value="1"/>
</dbReference>